<dbReference type="AlphaFoldDB" id="W4GA77"/>
<evidence type="ECO:0000313" key="1">
    <source>
        <dbReference type="EMBL" id="ETV75979.1"/>
    </source>
</evidence>
<gene>
    <name evidence="1" type="ORF">H257_09933</name>
</gene>
<name>W4GA77_APHAT</name>
<dbReference type="EMBL" id="KI913138">
    <property type="protein sequence ID" value="ETV75979.1"/>
    <property type="molecule type" value="Genomic_DNA"/>
</dbReference>
<dbReference type="RefSeq" id="XP_009834621.1">
    <property type="nucleotide sequence ID" value="XM_009836319.1"/>
</dbReference>
<dbReference type="VEuPathDB" id="FungiDB:H257_09933"/>
<protein>
    <submittedName>
        <fullName evidence="1">Uncharacterized protein</fullName>
    </submittedName>
</protein>
<sequence length="52" mass="6020">MSSQPENYLRKWLCRVDNGIECDKAYPHSNDEFKVHVQAVHNYSNSASLEAH</sequence>
<dbReference type="GeneID" id="20811929"/>
<proteinExistence type="predicted"/>
<reference evidence="1" key="1">
    <citation type="submission" date="2013-12" db="EMBL/GenBank/DDBJ databases">
        <title>The Genome Sequence of Aphanomyces astaci APO3.</title>
        <authorList>
            <consortium name="The Broad Institute Genomics Platform"/>
            <person name="Russ C."/>
            <person name="Tyler B."/>
            <person name="van West P."/>
            <person name="Dieguez-Uribeondo J."/>
            <person name="Young S.K."/>
            <person name="Zeng Q."/>
            <person name="Gargeya S."/>
            <person name="Fitzgerald M."/>
            <person name="Abouelleil A."/>
            <person name="Alvarado L."/>
            <person name="Chapman S.B."/>
            <person name="Gainer-Dewar J."/>
            <person name="Goldberg J."/>
            <person name="Griggs A."/>
            <person name="Gujja S."/>
            <person name="Hansen M."/>
            <person name="Howarth C."/>
            <person name="Imamovic A."/>
            <person name="Ireland A."/>
            <person name="Larimer J."/>
            <person name="McCowan C."/>
            <person name="Murphy C."/>
            <person name="Pearson M."/>
            <person name="Poon T.W."/>
            <person name="Priest M."/>
            <person name="Roberts A."/>
            <person name="Saif S."/>
            <person name="Shea T."/>
            <person name="Sykes S."/>
            <person name="Wortman J."/>
            <person name="Nusbaum C."/>
            <person name="Birren B."/>
        </authorList>
    </citation>
    <scope>NUCLEOTIDE SEQUENCE [LARGE SCALE GENOMIC DNA]</scope>
    <source>
        <strain evidence="1">APO3</strain>
    </source>
</reference>
<accession>W4GA77</accession>
<organism evidence="1">
    <name type="scientific">Aphanomyces astaci</name>
    <name type="common">Crayfish plague agent</name>
    <dbReference type="NCBI Taxonomy" id="112090"/>
    <lineage>
        <taxon>Eukaryota</taxon>
        <taxon>Sar</taxon>
        <taxon>Stramenopiles</taxon>
        <taxon>Oomycota</taxon>
        <taxon>Saprolegniomycetes</taxon>
        <taxon>Saprolegniales</taxon>
        <taxon>Verrucalvaceae</taxon>
        <taxon>Aphanomyces</taxon>
    </lineage>
</organism>